<dbReference type="InterPro" id="IPR000064">
    <property type="entry name" value="NLP_P60_dom"/>
</dbReference>
<evidence type="ECO:0000313" key="8">
    <source>
        <dbReference type="Proteomes" id="UP001500755"/>
    </source>
</evidence>
<protein>
    <submittedName>
        <fullName evidence="7">C40 family peptidase</fullName>
    </submittedName>
</protein>
<dbReference type="Pfam" id="PF00877">
    <property type="entry name" value="NLPC_P60"/>
    <property type="match status" value="1"/>
</dbReference>
<dbReference type="InterPro" id="IPR038765">
    <property type="entry name" value="Papain-like_cys_pep_sf"/>
</dbReference>
<dbReference type="Proteomes" id="UP001500755">
    <property type="component" value="Unassembled WGS sequence"/>
</dbReference>
<dbReference type="InterPro" id="IPR051202">
    <property type="entry name" value="Peptidase_C40"/>
</dbReference>
<sequence length="285" mass="28817">MAQKKHGRRAADTRVKTPLTELTEALGANSGAVGRRAAVVAAAGGLVLTAGIPAVGQSDKTEDQGVVTAEAQAPDTVEYAAQSATTIVAADESADKLAAVAATSVAKATAAPEPEPEPEATTTSDRSDRGTGTSRSNERSEGSGSSSSSSEDSSGSSEDSSGSSEAEVSVPDGSTADKVISIASQYVGVPYVLGGTSPSGWDCSGYLQYVYGKAGVSLPRTSGAQKAAGTVVSASEARPGDLVWRPGHIGIYAGDGMMYDAGSPRSDTSYRSHSWMGSVTYIRVL</sequence>
<dbReference type="Gene3D" id="3.90.1720.10">
    <property type="entry name" value="endopeptidase domain like (from Nostoc punctiforme)"/>
    <property type="match status" value="1"/>
</dbReference>
<evidence type="ECO:0000256" key="5">
    <source>
        <dbReference type="SAM" id="MobiDB-lite"/>
    </source>
</evidence>
<keyword evidence="2" id="KW-0645">Protease</keyword>
<evidence type="ECO:0000256" key="1">
    <source>
        <dbReference type="ARBA" id="ARBA00007074"/>
    </source>
</evidence>
<evidence type="ECO:0000256" key="3">
    <source>
        <dbReference type="ARBA" id="ARBA00022801"/>
    </source>
</evidence>
<comment type="similarity">
    <text evidence="1">Belongs to the peptidase C40 family.</text>
</comment>
<evidence type="ECO:0000256" key="2">
    <source>
        <dbReference type="ARBA" id="ARBA00022670"/>
    </source>
</evidence>
<proteinExistence type="inferred from homology"/>
<accession>A0ABN2T7E9</accession>
<gene>
    <name evidence="7" type="ORF">GCM10009755_04950</name>
</gene>
<feature type="domain" description="NlpC/P60" evidence="6">
    <location>
        <begin position="173"/>
        <end position="285"/>
    </location>
</feature>
<name>A0ABN2T7E9_9MICO</name>
<dbReference type="PANTHER" id="PTHR47053">
    <property type="entry name" value="MUREIN DD-ENDOPEPTIDASE MEPH-RELATED"/>
    <property type="match status" value="1"/>
</dbReference>
<dbReference type="PANTHER" id="PTHR47053:SF1">
    <property type="entry name" value="MUREIN DD-ENDOPEPTIDASE MEPH-RELATED"/>
    <property type="match status" value="1"/>
</dbReference>
<feature type="compositionally biased region" description="Low complexity" evidence="5">
    <location>
        <begin position="142"/>
        <end position="165"/>
    </location>
</feature>
<dbReference type="SUPFAM" id="SSF54001">
    <property type="entry name" value="Cysteine proteinases"/>
    <property type="match status" value="1"/>
</dbReference>
<reference evidence="7 8" key="1">
    <citation type="journal article" date="2019" name="Int. J. Syst. Evol. Microbiol.">
        <title>The Global Catalogue of Microorganisms (GCM) 10K type strain sequencing project: providing services to taxonomists for standard genome sequencing and annotation.</title>
        <authorList>
            <consortium name="The Broad Institute Genomics Platform"/>
            <consortium name="The Broad Institute Genome Sequencing Center for Infectious Disease"/>
            <person name="Wu L."/>
            <person name="Ma J."/>
        </authorList>
    </citation>
    <scope>NUCLEOTIDE SEQUENCE [LARGE SCALE GENOMIC DNA]</scope>
    <source>
        <strain evidence="7 8">JCM 14546</strain>
    </source>
</reference>
<evidence type="ECO:0000313" key="7">
    <source>
        <dbReference type="EMBL" id="GAA2000217.1"/>
    </source>
</evidence>
<keyword evidence="3" id="KW-0378">Hydrolase</keyword>
<evidence type="ECO:0000256" key="4">
    <source>
        <dbReference type="ARBA" id="ARBA00022807"/>
    </source>
</evidence>
<dbReference type="RefSeq" id="WP_344306667.1">
    <property type="nucleotide sequence ID" value="NZ_BAAANO010000005.1"/>
</dbReference>
<keyword evidence="8" id="KW-1185">Reference proteome</keyword>
<comment type="caution">
    <text evidence="7">The sequence shown here is derived from an EMBL/GenBank/DDBJ whole genome shotgun (WGS) entry which is preliminary data.</text>
</comment>
<evidence type="ECO:0000259" key="6">
    <source>
        <dbReference type="PROSITE" id="PS51935"/>
    </source>
</evidence>
<dbReference type="PROSITE" id="PS51935">
    <property type="entry name" value="NLPC_P60"/>
    <property type="match status" value="1"/>
</dbReference>
<keyword evidence="4" id="KW-0788">Thiol protease</keyword>
<feature type="region of interest" description="Disordered" evidence="5">
    <location>
        <begin position="107"/>
        <end position="172"/>
    </location>
</feature>
<organism evidence="7 8">
    <name type="scientific">Brevibacterium samyangense</name>
    <dbReference type="NCBI Taxonomy" id="366888"/>
    <lineage>
        <taxon>Bacteria</taxon>
        <taxon>Bacillati</taxon>
        <taxon>Actinomycetota</taxon>
        <taxon>Actinomycetes</taxon>
        <taxon>Micrococcales</taxon>
        <taxon>Brevibacteriaceae</taxon>
        <taxon>Brevibacterium</taxon>
    </lineage>
</organism>
<dbReference type="EMBL" id="BAAANO010000005">
    <property type="protein sequence ID" value="GAA2000217.1"/>
    <property type="molecule type" value="Genomic_DNA"/>
</dbReference>